<reference evidence="2 3" key="1">
    <citation type="journal article" date="2017" name="Nature">
        <title>The Apostasia genome and the evolution of orchids.</title>
        <authorList>
            <person name="Zhang G.Q."/>
            <person name="Liu K.W."/>
            <person name="Li Z."/>
            <person name="Lohaus R."/>
            <person name="Hsiao Y.Y."/>
            <person name="Niu S.C."/>
            <person name="Wang J.Y."/>
            <person name="Lin Y.C."/>
            <person name="Xu Q."/>
            <person name="Chen L.J."/>
            <person name="Yoshida K."/>
            <person name="Fujiwara S."/>
            <person name="Wang Z.W."/>
            <person name="Zhang Y.Q."/>
            <person name="Mitsuda N."/>
            <person name="Wang M."/>
            <person name="Liu G.H."/>
            <person name="Pecoraro L."/>
            <person name="Huang H.X."/>
            <person name="Xiao X.J."/>
            <person name="Lin M."/>
            <person name="Wu X.Y."/>
            <person name="Wu W.L."/>
            <person name="Chen Y.Y."/>
            <person name="Chang S.B."/>
            <person name="Sakamoto S."/>
            <person name="Ohme-Takagi M."/>
            <person name="Yagi M."/>
            <person name="Zeng S.J."/>
            <person name="Shen C.Y."/>
            <person name="Yeh C.M."/>
            <person name="Luo Y.B."/>
            <person name="Tsai W.C."/>
            <person name="Van de Peer Y."/>
            <person name="Liu Z.J."/>
        </authorList>
    </citation>
    <scope>NUCLEOTIDE SEQUENCE [LARGE SCALE GENOMIC DNA]</scope>
    <source>
        <strain evidence="3">cv. Shenzhen</strain>
        <tissue evidence="2">Stem</tissue>
    </source>
</reference>
<feature type="region of interest" description="Disordered" evidence="1">
    <location>
        <begin position="21"/>
        <end position="43"/>
    </location>
</feature>
<dbReference type="Proteomes" id="UP000236161">
    <property type="component" value="Unassembled WGS sequence"/>
</dbReference>
<protein>
    <submittedName>
        <fullName evidence="2">Uncharacterized protein</fullName>
    </submittedName>
</protein>
<gene>
    <name evidence="2" type="ORF">AXF42_Ash012135</name>
</gene>
<dbReference type="AlphaFoldDB" id="A0A2I0B431"/>
<proteinExistence type="predicted"/>
<evidence type="ECO:0000313" key="3">
    <source>
        <dbReference type="Proteomes" id="UP000236161"/>
    </source>
</evidence>
<name>A0A2I0B431_9ASPA</name>
<dbReference type="EMBL" id="KZ451916">
    <property type="protein sequence ID" value="PKA62549.1"/>
    <property type="molecule type" value="Genomic_DNA"/>
</dbReference>
<accession>A0A2I0B431</accession>
<organism evidence="2 3">
    <name type="scientific">Apostasia shenzhenica</name>
    <dbReference type="NCBI Taxonomy" id="1088818"/>
    <lineage>
        <taxon>Eukaryota</taxon>
        <taxon>Viridiplantae</taxon>
        <taxon>Streptophyta</taxon>
        <taxon>Embryophyta</taxon>
        <taxon>Tracheophyta</taxon>
        <taxon>Spermatophyta</taxon>
        <taxon>Magnoliopsida</taxon>
        <taxon>Liliopsida</taxon>
        <taxon>Asparagales</taxon>
        <taxon>Orchidaceae</taxon>
        <taxon>Apostasioideae</taxon>
        <taxon>Apostasia</taxon>
    </lineage>
</organism>
<sequence length="79" mass="8675">MLQRRSWNIVNERSTRRHVFGQDAAQEPHVNISPPHCQGSNIDMGPGMQTIARVDALPKVCKNKMGAAPAASYLLPLPV</sequence>
<keyword evidence="3" id="KW-1185">Reference proteome</keyword>
<evidence type="ECO:0000256" key="1">
    <source>
        <dbReference type="SAM" id="MobiDB-lite"/>
    </source>
</evidence>
<evidence type="ECO:0000313" key="2">
    <source>
        <dbReference type="EMBL" id="PKA62549.1"/>
    </source>
</evidence>